<dbReference type="AlphaFoldDB" id="A0A060JLY6"/>
<keyword evidence="3" id="KW-1185">Reference proteome</keyword>
<evidence type="ECO:0000313" key="2">
    <source>
        <dbReference type="EMBL" id="AIC47249.1"/>
    </source>
</evidence>
<dbReference type="EMBL" id="CP007490">
    <property type="protein sequence ID" value="AIC47249.1"/>
    <property type="molecule type" value="Genomic_DNA"/>
</dbReference>
<evidence type="ECO:0000256" key="1">
    <source>
        <dbReference type="SAM" id="MobiDB-lite"/>
    </source>
</evidence>
<sequence length="394" mass="41858">MRQNLAILLQSVAVGAALVLVPATAGTTVMKQPLISLGASGTSAQPGQASEFADAKMMMPNPFTYVYEAGDALSDEAGTGQVYELQLSGEPKAILQRVADALGVQGSLFEPEYSNDQYRVFVIGSKDGSGASATINWSGTGSWWFNEPQAYPTPDCNKWETAEDGANYCGQYAEQKPTPELLPSKDQMITEAAKIFSAVGQKVSAAQIQTSSSDWGASAYSSLQIGGQDSPIEWTVSWGPTGKIGSVSGHSVKAVSRGDFKTISDKAAVGRISDWRYSGQLAQSVWAKYQTNPGGEVIAFDGAAKSLSAPEPFGEDLPENPEPDQSPAPSPTPINVTVNKAIKAQLMIWDKSGKPWIVPGVMLFADQGWLTPVFNLEDGVVELPDPVEVSPMLK</sequence>
<dbReference type="eggNOG" id="ENOG502ZC6F">
    <property type="taxonomic scope" value="Bacteria"/>
</dbReference>
<protein>
    <submittedName>
        <fullName evidence="2">Uncharacterized protein</fullName>
    </submittedName>
</protein>
<reference evidence="2 3" key="1">
    <citation type="journal article" date="2014" name="Int. J. Syst. Evol. Microbiol.">
        <title>Rhodoluna lacicola gen. nov., sp. nov., a planktonic freshwater bacterium with stream-lined genome.</title>
        <authorList>
            <person name="Hahn M."/>
            <person name="Schmidt J."/>
            <person name="Taipale S.J."/>
            <person name="Doolittle W.F."/>
            <person name="Koll U."/>
        </authorList>
    </citation>
    <scope>NUCLEOTIDE SEQUENCE [LARGE SCALE GENOMIC DNA]</scope>
    <source>
        <strain evidence="2 3">MWH-Ta8</strain>
    </source>
</reference>
<organism evidence="2 3">
    <name type="scientific">Rhodoluna lacicola</name>
    <dbReference type="NCBI Taxonomy" id="529884"/>
    <lineage>
        <taxon>Bacteria</taxon>
        <taxon>Bacillati</taxon>
        <taxon>Actinomycetota</taxon>
        <taxon>Actinomycetes</taxon>
        <taxon>Micrococcales</taxon>
        <taxon>Microbacteriaceae</taxon>
        <taxon>Luna cluster</taxon>
        <taxon>Luna-1 subcluster</taxon>
        <taxon>Rhodoluna</taxon>
    </lineage>
</organism>
<gene>
    <name evidence="2" type="ORF">Rhola_00004300</name>
</gene>
<dbReference type="KEGG" id="rla:Rhola_00004300"/>
<proteinExistence type="predicted"/>
<accession>A0A060JLY6</accession>
<feature type="compositionally biased region" description="Acidic residues" evidence="1">
    <location>
        <begin position="313"/>
        <end position="322"/>
    </location>
</feature>
<dbReference type="HOGENOM" id="CLU_699953_0_0_11"/>
<name>A0A060JLY6_9MICO</name>
<dbReference type="RefSeq" id="WP_038502037.1">
    <property type="nucleotide sequence ID" value="NZ_CP007490.1"/>
</dbReference>
<dbReference type="STRING" id="529884.Rhola_00004300"/>
<dbReference type="Proteomes" id="UP000067708">
    <property type="component" value="Chromosome"/>
</dbReference>
<dbReference type="OrthoDB" id="5111350at2"/>
<feature type="region of interest" description="Disordered" evidence="1">
    <location>
        <begin position="309"/>
        <end position="334"/>
    </location>
</feature>
<evidence type="ECO:0000313" key="3">
    <source>
        <dbReference type="Proteomes" id="UP000067708"/>
    </source>
</evidence>